<feature type="transmembrane region" description="Helical" evidence="4">
    <location>
        <begin position="192"/>
        <end position="213"/>
    </location>
</feature>
<feature type="transmembrane region" description="Helical" evidence="4">
    <location>
        <begin position="16"/>
        <end position="40"/>
    </location>
</feature>
<gene>
    <name evidence="7" type="ORF">CFH83_06585</name>
</gene>
<dbReference type="InterPro" id="IPR024478">
    <property type="entry name" value="HlyB_4HB_MCP"/>
</dbReference>
<feature type="domain" description="Methyl-accepting transducer" evidence="5">
    <location>
        <begin position="272"/>
        <end position="529"/>
    </location>
</feature>
<protein>
    <recommendedName>
        <fullName evidence="9">Methyl-accepting chemotaxis sensory transducer</fullName>
    </recommendedName>
</protein>
<dbReference type="GO" id="GO:0006935">
    <property type="term" value="P:chemotaxis"/>
    <property type="evidence" value="ECO:0007669"/>
    <property type="project" value="InterPro"/>
</dbReference>
<dbReference type="Proteomes" id="UP000228859">
    <property type="component" value="Unassembled WGS sequence"/>
</dbReference>
<dbReference type="PANTHER" id="PTHR32089">
    <property type="entry name" value="METHYL-ACCEPTING CHEMOTAXIS PROTEIN MCPB"/>
    <property type="match status" value="1"/>
</dbReference>
<dbReference type="PROSITE" id="PS50885">
    <property type="entry name" value="HAMP"/>
    <property type="match status" value="1"/>
</dbReference>
<evidence type="ECO:0000313" key="7">
    <source>
        <dbReference type="EMBL" id="DAB38318.1"/>
    </source>
</evidence>
<dbReference type="PANTHER" id="PTHR32089:SF112">
    <property type="entry name" value="LYSOZYME-LIKE PROTEIN-RELATED"/>
    <property type="match status" value="1"/>
</dbReference>
<dbReference type="RefSeq" id="WP_303663017.1">
    <property type="nucleotide sequence ID" value="NZ_DLUI01000093.1"/>
</dbReference>
<dbReference type="PROSITE" id="PS50111">
    <property type="entry name" value="CHEMOTAXIS_TRANSDUC_2"/>
    <property type="match status" value="1"/>
</dbReference>
<evidence type="ECO:0008006" key="9">
    <source>
        <dbReference type="Google" id="ProtNLM"/>
    </source>
</evidence>
<evidence type="ECO:0000256" key="3">
    <source>
        <dbReference type="PROSITE-ProRule" id="PRU00284"/>
    </source>
</evidence>
<dbReference type="Pfam" id="PF12729">
    <property type="entry name" value="4HB_MCP_1"/>
    <property type="match status" value="1"/>
</dbReference>
<accession>A0A2D3WD16</accession>
<dbReference type="InterPro" id="IPR004089">
    <property type="entry name" value="MCPsignal_dom"/>
</dbReference>
<proteinExistence type="inferred from homology"/>
<evidence type="ECO:0000259" key="6">
    <source>
        <dbReference type="PROSITE" id="PS50885"/>
    </source>
</evidence>
<dbReference type="InterPro" id="IPR003660">
    <property type="entry name" value="HAMP_dom"/>
</dbReference>
<dbReference type="Gene3D" id="1.10.287.950">
    <property type="entry name" value="Methyl-accepting chemotaxis protein"/>
    <property type="match status" value="1"/>
</dbReference>
<dbReference type="Pfam" id="PF00015">
    <property type="entry name" value="MCPsignal"/>
    <property type="match status" value="1"/>
</dbReference>
<evidence type="ECO:0000256" key="2">
    <source>
        <dbReference type="ARBA" id="ARBA00029447"/>
    </source>
</evidence>
<comment type="similarity">
    <text evidence="2">Belongs to the methyl-accepting chemotaxis (MCP) protein family.</text>
</comment>
<dbReference type="GO" id="GO:0007165">
    <property type="term" value="P:signal transduction"/>
    <property type="evidence" value="ECO:0007669"/>
    <property type="project" value="UniProtKB-KW"/>
</dbReference>
<dbReference type="InterPro" id="IPR004090">
    <property type="entry name" value="Chemotax_Me-accpt_rcpt"/>
</dbReference>
<organism evidence="7 8">
    <name type="scientific">Sulfuricurvum kujiense</name>
    <dbReference type="NCBI Taxonomy" id="148813"/>
    <lineage>
        <taxon>Bacteria</taxon>
        <taxon>Pseudomonadati</taxon>
        <taxon>Campylobacterota</taxon>
        <taxon>Epsilonproteobacteria</taxon>
        <taxon>Campylobacterales</taxon>
        <taxon>Sulfurimonadaceae</taxon>
        <taxon>Sulfuricurvum</taxon>
    </lineage>
</organism>
<evidence type="ECO:0000256" key="1">
    <source>
        <dbReference type="ARBA" id="ARBA00023224"/>
    </source>
</evidence>
<feature type="domain" description="HAMP" evidence="6">
    <location>
        <begin position="215"/>
        <end position="267"/>
    </location>
</feature>
<sequence length="544" mass="60261">MVSIRLISRLTIRQKITFIVATTQLFAIIAISIGVLGMFFSNASLERINDQSLHPLDQLRVSKHAMINVIQAKAQLISEGQGDYENDLKAIKEAHKQFNTQWSAYLKSPKTEKEQQHLEEAQMQVARADRSMSALELAITNRDIMEIHDLVQSDFPFSFAPLGDLFDSLITLQLENTQILYNQAQTQFNQTLLLIAVIFPIGMIVIFIVLRLITRELIQKITLLSHIIHHLRSGNLQERIQVEGKDELSTAAYEMNGSMEELQKILANIKSTSFESIATAQELNTVANTIRQRLETSTTDMALTHEQLVQLQSIVHASTSSAHDTTCKIDEANTNLHEANTQISKMNNDIQTVAQIQQSLSSELQELSSQAQQVKGILNIIGDIADQTNLLALNAAIEAARAGEHGRGFAVVADEVRKLAERTQESLSQINSTISTIVDAIITTSDKMDKSTGSVLRVSNDSNSVQRIINNSSSLISIAADSVHKSNDNLKNLTGGMSLISDKIDTLNTIASSNTDSIQEITDVAFRLDQSTAEINQKLEKFRT</sequence>
<dbReference type="GO" id="GO:0016020">
    <property type="term" value="C:membrane"/>
    <property type="evidence" value="ECO:0007669"/>
    <property type="project" value="InterPro"/>
</dbReference>
<name>A0A2D3WD16_9BACT</name>
<evidence type="ECO:0000313" key="8">
    <source>
        <dbReference type="Proteomes" id="UP000228859"/>
    </source>
</evidence>
<evidence type="ECO:0000259" key="5">
    <source>
        <dbReference type="PROSITE" id="PS50111"/>
    </source>
</evidence>
<dbReference type="PRINTS" id="PR00260">
    <property type="entry name" value="CHEMTRNSDUCR"/>
</dbReference>
<reference evidence="7 8" key="1">
    <citation type="journal article" date="2017" name="Front. Microbiol.">
        <title>Comparative Genomic Analysis of the Class Epsilonproteobacteria and Proposed Reclassification to Epsilonbacteraeota (phyl. nov.).</title>
        <authorList>
            <person name="Waite D.W."/>
            <person name="Vanwonterghem I."/>
            <person name="Rinke C."/>
            <person name="Parks D.H."/>
            <person name="Zhang Y."/>
            <person name="Takai K."/>
            <person name="Sievert S.M."/>
            <person name="Simon J."/>
            <person name="Campbell B.J."/>
            <person name="Hanson T.E."/>
            <person name="Woyke T."/>
            <person name="Klotz M.G."/>
            <person name="Hugenholtz P."/>
        </authorList>
    </citation>
    <scope>NUCLEOTIDE SEQUENCE [LARGE SCALE GENOMIC DNA]</scope>
    <source>
        <strain evidence="7">UBA12443</strain>
    </source>
</reference>
<keyword evidence="4" id="KW-0812">Transmembrane</keyword>
<keyword evidence="4" id="KW-0472">Membrane</keyword>
<comment type="caution">
    <text evidence="7">The sequence shown here is derived from an EMBL/GenBank/DDBJ whole genome shotgun (WGS) entry which is preliminary data.</text>
</comment>
<dbReference type="EMBL" id="DLUI01000093">
    <property type="protein sequence ID" value="DAB38318.1"/>
    <property type="molecule type" value="Genomic_DNA"/>
</dbReference>
<dbReference type="SUPFAM" id="SSF58104">
    <property type="entry name" value="Methyl-accepting chemotaxis protein (MCP) signaling domain"/>
    <property type="match status" value="1"/>
</dbReference>
<keyword evidence="1 3" id="KW-0807">Transducer</keyword>
<keyword evidence="4" id="KW-1133">Transmembrane helix</keyword>
<evidence type="ECO:0000256" key="4">
    <source>
        <dbReference type="SAM" id="Phobius"/>
    </source>
</evidence>
<dbReference type="GO" id="GO:0004888">
    <property type="term" value="F:transmembrane signaling receptor activity"/>
    <property type="evidence" value="ECO:0007669"/>
    <property type="project" value="InterPro"/>
</dbReference>
<dbReference type="Gene3D" id="6.10.340.10">
    <property type="match status" value="1"/>
</dbReference>
<dbReference type="AlphaFoldDB" id="A0A2D3WD16"/>
<dbReference type="SMART" id="SM00283">
    <property type="entry name" value="MA"/>
    <property type="match status" value="1"/>
</dbReference>